<dbReference type="AlphaFoldDB" id="A0A0V0T1G6"/>
<evidence type="ECO:0000259" key="6">
    <source>
        <dbReference type="PROSITE" id="PS50026"/>
    </source>
</evidence>
<sequence>LNGGTCRNYRGNYRCHCTNGFSGMNCSDVVEVCLSNEHCHNEGVCVLLESDSLCECDDQFFGTNCELKIGSCEKAACQNDATCLQVMNNAYRCDCSYKYSGTFCEKELSITDIYIRLITNSLAFQVALIIIVLIIILFGCFILIMAIRGHHIRKETSFERVLRTGLEQRKAVIAQYDAKHKFGNEKGNTQKSSSSAVGQEVHSGKLRIWNKSSVPSSASEAASGYEITNDRNSVCKINFACTLAQGKNQKARKPG</sequence>
<dbReference type="PROSITE" id="PS00010">
    <property type="entry name" value="ASX_HYDROXYL"/>
    <property type="match status" value="1"/>
</dbReference>
<dbReference type="Pfam" id="PF00008">
    <property type="entry name" value="EGF"/>
    <property type="match status" value="1"/>
</dbReference>
<evidence type="ECO:0000256" key="2">
    <source>
        <dbReference type="ARBA" id="ARBA00022737"/>
    </source>
</evidence>
<accession>A0A0V0T1G6</accession>
<dbReference type="PROSITE" id="PS00022">
    <property type="entry name" value="EGF_1"/>
    <property type="match status" value="3"/>
</dbReference>
<evidence type="ECO:0000256" key="5">
    <source>
        <dbReference type="SAM" id="Phobius"/>
    </source>
</evidence>
<evidence type="ECO:0000256" key="1">
    <source>
        <dbReference type="ARBA" id="ARBA00022536"/>
    </source>
</evidence>
<keyword evidence="2" id="KW-0677">Repeat</keyword>
<dbReference type="SMART" id="SM00181">
    <property type="entry name" value="EGF"/>
    <property type="match status" value="3"/>
</dbReference>
<feature type="domain" description="EGF-like" evidence="6">
    <location>
        <begin position="68"/>
        <end position="105"/>
    </location>
</feature>
<protein>
    <submittedName>
        <fullName evidence="7">Protein eyes shut</fullName>
    </submittedName>
</protein>
<keyword evidence="1 4" id="KW-0245">EGF-like domain</keyword>
<dbReference type="InterPro" id="IPR051022">
    <property type="entry name" value="Notch_Cell-Fate_Det"/>
</dbReference>
<feature type="transmembrane region" description="Helical" evidence="5">
    <location>
        <begin position="122"/>
        <end position="147"/>
    </location>
</feature>
<dbReference type="SUPFAM" id="SSF57196">
    <property type="entry name" value="EGF/Laminin"/>
    <property type="match status" value="3"/>
</dbReference>
<proteinExistence type="predicted"/>
<dbReference type="PROSITE" id="PS01186">
    <property type="entry name" value="EGF_2"/>
    <property type="match status" value="1"/>
</dbReference>
<dbReference type="GO" id="GO:0016020">
    <property type="term" value="C:membrane"/>
    <property type="evidence" value="ECO:0007669"/>
    <property type="project" value="UniProtKB-SubCell"/>
</dbReference>
<dbReference type="STRING" id="144512.A0A0V0T1G6"/>
<keyword evidence="5" id="KW-1133">Transmembrane helix</keyword>
<feature type="non-terminal residue" evidence="7">
    <location>
        <position position="1"/>
    </location>
</feature>
<dbReference type="EMBL" id="JYDJ01001041">
    <property type="protein sequence ID" value="KRX32808.1"/>
    <property type="molecule type" value="Genomic_DNA"/>
</dbReference>
<dbReference type="OrthoDB" id="5812963at2759"/>
<evidence type="ECO:0000256" key="4">
    <source>
        <dbReference type="PROSITE-ProRule" id="PRU00076"/>
    </source>
</evidence>
<dbReference type="InterPro" id="IPR000742">
    <property type="entry name" value="EGF"/>
</dbReference>
<keyword evidence="8" id="KW-1185">Reference proteome</keyword>
<feature type="disulfide bond" evidence="4">
    <location>
        <begin position="17"/>
        <end position="26"/>
    </location>
</feature>
<reference evidence="7 8" key="1">
    <citation type="submission" date="2015-01" db="EMBL/GenBank/DDBJ databases">
        <title>Evolution of Trichinella species and genotypes.</title>
        <authorList>
            <person name="Korhonen P.K."/>
            <person name="Edoardo P."/>
            <person name="Giuseppe L.R."/>
            <person name="Gasser R.B."/>
        </authorList>
    </citation>
    <scope>NUCLEOTIDE SEQUENCE [LARGE SCALE GENOMIC DNA]</scope>
    <source>
        <strain evidence="7">ISS417</strain>
    </source>
</reference>
<dbReference type="PROSITE" id="PS50026">
    <property type="entry name" value="EGF_3"/>
    <property type="match status" value="3"/>
</dbReference>
<dbReference type="Proteomes" id="UP000055048">
    <property type="component" value="Unassembled WGS sequence"/>
</dbReference>
<keyword evidence="3 4" id="KW-1015">Disulfide bond</keyword>
<keyword evidence="5" id="KW-0812">Transmembrane</keyword>
<feature type="domain" description="EGF-like" evidence="6">
    <location>
        <begin position="29"/>
        <end position="66"/>
    </location>
</feature>
<evidence type="ECO:0000256" key="3">
    <source>
        <dbReference type="ARBA" id="ARBA00023157"/>
    </source>
</evidence>
<dbReference type="PANTHER" id="PTHR24049">
    <property type="entry name" value="CRUMBS FAMILY MEMBER"/>
    <property type="match status" value="1"/>
</dbReference>
<evidence type="ECO:0000313" key="8">
    <source>
        <dbReference type="Proteomes" id="UP000055048"/>
    </source>
</evidence>
<organism evidence="7 8">
    <name type="scientific">Trichinella murrelli</name>
    <dbReference type="NCBI Taxonomy" id="144512"/>
    <lineage>
        <taxon>Eukaryota</taxon>
        <taxon>Metazoa</taxon>
        <taxon>Ecdysozoa</taxon>
        <taxon>Nematoda</taxon>
        <taxon>Enoplea</taxon>
        <taxon>Dorylaimia</taxon>
        <taxon>Trichinellida</taxon>
        <taxon>Trichinellidae</taxon>
        <taxon>Trichinella</taxon>
    </lineage>
</organism>
<feature type="disulfide bond" evidence="4">
    <location>
        <begin position="95"/>
        <end position="104"/>
    </location>
</feature>
<gene>
    <name evidence="7" type="primary">eys</name>
    <name evidence="7" type="ORF">T05_5768</name>
</gene>
<dbReference type="InterPro" id="IPR000152">
    <property type="entry name" value="EGF-type_Asp/Asn_hydroxyl_site"/>
</dbReference>
<evidence type="ECO:0000313" key="7">
    <source>
        <dbReference type="EMBL" id="KRX32808.1"/>
    </source>
</evidence>
<name>A0A0V0T1G6_9BILA</name>
<keyword evidence="5" id="KW-0472">Membrane</keyword>
<comment type="caution">
    <text evidence="4">Lacks conserved residue(s) required for the propagation of feature annotation.</text>
</comment>
<feature type="domain" description="EGF-like" evidence="6">
    <location>
        <begin position="1"/>
        <end position="27"/>
    </location>
</feature>
<feature type="non-terminal residue" evidence="7">
    <location>
        <position position="255"/>
    </location>
</feature>
<dbReference type="Gene3D" id="2.10.25.10">
    <property type="entry name" value="Laminin"/>
    <property type="match status" value="3"/>
</dbReference>
<feature type="disulfide bond" evidence="4">
    <location>
        <begin position="56"/>
        <end position="65"/>
    </location>
</feature>
<dbReference type="CDD" id="cd00054">
    <property type="entry name" value="EGF_CA"/>
    <property type="match status" value="2"/>
</dbReference>
<comment type="caution">
    <text evidence="7">The sequence shown here is derived from an EMBL/GenBank/DDBJ whole genome shotgun (WGS) entry which is preliminary data.</text>
</comment>